<dbReference type="PANTHER" id="PTHR23062">
    <property type="entry name" value="HYPOTHETICAL PROTEIN C.ELEGANS"/>
    <property type="match status" value="1"/>
</dbReference>
<evidence type="ECO:0000313" key="3">
    <source>
        <dbReference type="Proteomes" id="UP000008068"/>
    </source>
</evidence>
<dbReference type="Proteomes" id="UP000008068">
    <property type="component" value="Unassembled WGS sequence"/>
</dbReference>
<proteinExistence type="predicted"/>
<dbReference type="AlphaFoldDB" id="G0NM32"/>
<accession>G0NM32</accession>
<name>G0NM32_CAEBE</name>
<evidence type="ECO:0000259" key="1">
    <source>
        <dbReference type="Pfam" id="PF23673"/>
    </source>
</evidence>
<dbReference type="InParanoid" id="G0NM32"/>
<organism evidence="3">
    <name type="scientific">Caenorhabditis brenneri</name>
    <name type="common">Nematode worm</name>
    <dbReference type="NCBI Taxonomy" id="135651"/>
    <lineage>
        <taxon>Eukaryota</taxon>
        <taxon>Metazoa</taxon>
        <taxon>Ecdysozoa</taxon>
        <taxon>Nematoda</taxon>
        <taxon>Chromadorea</taxon>
        <taxon>Rhabditida</taxon>
        <taxon>Rhabditina</taxon>
        <taxon>Rhabditomorpha</taxon>
        <taxon>Rhabditoidea</taxon>
        <taxon>Rhabditidae</taxon>
        <taxon>Peloderinae</taxon>
        <taxon>Caenorhabditis</taxon>
    </lineage>
</organism>
<dbReference type="Pfam" id="PF23673">
    <property type="entry name" value="DUF7154"/>
    <property type="match status" value="1"/>
</dbReference>
<evidence type="ECO:0000313" key="2">
    <source>
        <dbReference type="EMBL" id="EGT33891.1"/>
    </source>
</evidence>
<keyword evidence="3" id="KW-1185">Reference proteome</keyword>
<sequence length="162" mass="18726">MRWQKVIDSDAPTCVPSTNNVFLFAYSNDLDASTVAAVRDGVVYDWAWQHDPIVGNVRFDVRQEEEIQFHRDVVSFNSSVSSLMPDPSLGYGDNTTDSDVFNVIQYWTRLGSGIINYFDMNGKVDYNWTIDYHYSAGRQQVIEHRVYGFYYHDFLPFAKIVP</sequence>
<dbReference type="EMBL" id="GL379908">
    <property type="protein sequence ID" value="EGT33891.1"/>
    <property type="molecule type" value="Genomic_DNA"/>
</dbReference>
<dbReference type="PANTHER" id="PTHR23062:SF3">
    <property type="entry name" value="ANF_RECEPTOR DOMAIN-CONTAINING PROTEIN-RELATED"/>
    <property type="match status" value="1"/>
</dbReference>
<feature type="domain" description="DUF7154" evidence="1">
    <location>
        <begin position="97"/>
        <end position="148"/>
    </location>
</feature>
<protein>
    <recommendedName>
        <fullName evidence="1">DUF7154 domain-containing protein</fullName>
    </recommendedName>
</protein>
<dbReference type="InterPro" id="IPR055578">
    <property type="entry name" value="DUF7154"/>
</dbReference>
<gene>
    <name evidence="2" type="ORF">CAEBREN_32194</name>
</gene>
<reference evidence="3" key="1">
    <citation type="submission" date="2011-07" db="EMBL/GenBank/DDBJ databases">
        <authorList>
            <consortium name="Caenorhabditis brenneri Sequencing and Analysis Consortium"/>
            <person name="Wilson R.K."/>
        </authorList>
    </citation>
    <scope>NUCLEOTIDE SEQUENCE [LARGE SCALE GENOMIC DNA]</scope>
    <source>
        <strain evidence="3">PB2801</strain>
    </source>
</reference>
<dbReference type="GO" id="GO:0045087">
    <property type="term" value="P:innate immune response"/>
    <property type="evidence" value="ECO:0007669"/>
    <property type="project" value="TreeGrafter"/>
</dbReference>
<dbReference type="HOGENOM" id="CLU_1636891_0_0_1"/>